<evidence type="ECO:0000313" key="3">
    <source>
        <dbReference type="EMBL" id="MEG3439622.1"/>
    </source>
</evidence>
<evidence type="ECO:0000256" key="1">
    <source>
        <dbReference type="SAM" id="Coils"/>
    </source>
</evidence>
<comment type="caution">
    <text evidence="3">The sequence shown here is derived from an EMBL/GenBank/DDBJ whole genome shotgun (WGS) entry which is preliminary data.</text>
</comment>
<organism evidence="3 4">
    <name type="scientific">Pannus brasiliensis CCIBt3594</name>
    <dbReference type="NCBI Taxonomy" id="1427578"/>
    <lineage>
        <taxon>Bacteria</taxon>
        <taxon>Bacillati</taxon>
        <taxon>Cyanobacteriota</taxon>
        <taxon>Cyanophyceae</taxon>
        <taxon>Oscillatoriophycideae</taxon>
        <taxon>Chroococcales</taxon>
        <taxon>Microcystaceae</taxon>
        <taxon>Pannus</taxon>
    </lineage>
</organism>
<dbReference type="RefSeq" id="WP_332867103.1">
    <property type="nucleotide sequence ID" value="NZ_JBAFSM010000054.1"/>
</dbReference>
<evidence type="ECO:0000313" key="4">
    <source>
        <dbReference type="Proteomes" id="UP001328733"/>
    </source>
</evidence>
<name>A0AAW9QPA6_9CHRO</name>
<keyword evidence="2" id="KW-0812">Transmembrane</keyword>
<keyword evidence="2" id="KW-0472">Membrane</keyword>
<dbReference type="PANTHER" id="PTHR34048:SF3">
    <property type="entry name" value="LOW-DENSITY RECEPTOR-LIKE PROTEIN"/>
    <property type="match status" value="1"/>
</dbReference>
<accession>A0AAW9QPA6</accession>
<evidence type="ECO:0008006" key="5">
    <source>
        <dbReference type="Google" id="ProtNLM"/>
    </source>
</evidence>
<sequence>MSQREGFTSGFVAGAFLGGLVGGVLGAVLVNRGRKGLDESENRPLLEENHGARLNPEESMEIARRNLEDKIARLNLAIDDVRQQLGTVNENGIDR</sequence>
<reference evidence="3 4" key="1">
    <citation type="submission" date="2024-01" db="EMBL/GenBank/DDBJ databases">
        <title>Genomic insights into the taxonomy and metabolism of the cyanobacterium Pannus brasiliensis CCIBt3594.</title>
        <authorList>
            <person name="Machado M."/>
            <person name="Botero N.B."/>
            <person name="Andreote A.P.D."/>
            <person name="Feitosa A.M.T."/>
            <person name="Popin R."/>
            <person name="Sivonen K."/>
            <person name="Fiore M.F."/>
        </authorList>
    </citation>
    <scope>NUCLEOTIDE SEQUENCE [LARGE SCALE GENOMIC DNA]</scope>
    <source>
        <strain evidence="3 4">CCIBt3594</strain>
    </source>
</reference>
<dbReference type="EMBL" id="JBAFSM010000054">
    <property type="protein sequence ID" value="MEG3439622.1"/>
    <property type="molecule type" value="Genomic_DNA"/>
</dbReference>
<feature type="coiled-coil region" evidence="1">
    <location>
        <begin position="57"/>
        <end position="91"/>
    </location>
</feature>
<gene>
    <name evidence="3" type="ORF">V0288_21015</name>
</gene>
<dbReference type="InterPro" id="IPR040377">
    <property type="entry name" value="Ssl2009-like"/>
</dbReference>
<evidence type="ECO:0000256" key="2">
    <source>
        <dbReference type="SAM" id="Phobius"/>
    </source>
</evidence>
<keyword evidence="1" id="KW-0175">Coiled coil</keyword>
<dbReference type="AlphaFoldDB" id="A0AAW9QPA6"/>
<dbReference type="PANTHER" id="PTHR34048">
    <property type="entry name" value="LOW-DENSITY RECEPTOR-LIKE PROTEIN"/>
    <property type="match status" value="1"/>
</dbReference>
<keyword evidence="4" id="KW-1185">Reference proteome</keyword>
<dbReference type="Proteomes" id="UP001328733">
    <property type="component" value="Unassembled WGS sequence"/>
</dbReference>
<feature type="transmembrane region" description="Helical" evidence="2">
    <location>
        <begin position="6"/>
        <end position="30"/>
    </location>
</feature>
<proteinExistence type="predicted"/>
<keyword evidence="2" id="KW-1133">Transmembrane helix</keyword>
<protein>
    <recommendedName>
        <fullName evidence="5">Gas vesicle protein</fullName>
    </recommendedName>
</protein>